<keyword evidence="2 11" id="KW-0963">Cytoplasm</keyword>
<keyword evidence="7 11" id="KW-0521">NADP</keyword>
<keyword evidence="5 11" id="KW-0479">Metal-binding</keyword>
<comment type="similarity">
    <text evidence="11">Belongs to the IPP isomerase type 2 family.</text>
</comment>
<feature type="binding site" evidence="11">
    <location>
        <begin position="284"/>
        <end position="285"/>
    </location>
    <ligand>
        <name>FMN</name>
        <dbReference type="ChEBI" id="CHEBI:58210"/>
    </ligand>
</feature>
<gene>
    <name evidence="11" type="primary">fni</name>
    <name evidence="13" type="ORF">HPK16_03170</name>
</gene>
<dbReference type="Pfam" id="PF01070">
    <property type="entry name" value="FMN_dh"/>
    <property type="match status" value="1"/>
</dbReference>
<dbReference type="CDD" id="cd02811">
    <property type="entry name" value="IDI-2_FMN"/>
    <property type="match status" value="1"/>
</dbReference>
<dbReference type="HAMAP" id="MF_00354">
    <property type="entry name" value="Idi_2"/>
    <property type="match status" value="1"/>
</dbReference>
<dbReference type="GO" id="GO:0005737">
    <property type="term" value="C:cytoplasm"/>
    <property type="evidence" value="ECO:0007669"/>
    <property type="project" value="UniProtKB-SubCell"/>
</dbReference>
<dbReference type="GO" id="GO:0004452">
    <property type="term" value="F:isopentenyl-diphosphate delta-isomerase activity"/>
    <property type="evidence" value="ECO:0007669"/>
    <property type="project" value="UniProtKB-UniRule"/>
</dbReference>
<dbReference type="SMART" id="SM01240">
    <property type="entry name" value="IMPDH"/>
    <property type="match status" value="1"/>
</dbReference>
<keyword evidence="14" id="KW-1185">Reference proteome</keyword>
<dbReference type="GO" id="GO:0010181">
    <property type="term" value="F:FMN binding"/>
    <property type="evidence" value="ECO:0007669"/>
    <property type="project" value="UniProtKB-UniRule"/>
</dbReference>
<feature type="binding site" evidence="11">
    <location>
        <position position="158"/>
    </location>
    <ligand>
        <name>Mg(2+)</name>
        <dbReference type="ChEBI" id="CHEBI:18420"/>
    </ligand>
</feature>
<dbReference type="Proteomes" id="UP000548787">
    <property type="component" value="Unassembled WGS sequence"/>
</dbReference>
<dbReference type="InterPro" id="IPR000262">
    <property type="entry name" value="FMN-dep_DH"/>
</dbReference>
<evidence type="ECO:0000313" key="13">
    <source>
        <dbReference type="EMBL" id="MBA3925333.1"/>
    </source>
</evidence>
<comment type="subcellular location">
    <subcellularLocation>
        <location evidence="11">Cytoplasm</location>
    </subcellularLocation>
</comment>
<keyword evidence="4 11" id="KW-0288">FMN</keyword>
<dbReference type="GO" id="GO:0016491">
    <property type="term" value="F:oxidoreductase activity"/>
    <property type="evidence" value="ECO:0007669"/>
    <property type="project" value="InterPro"/>
</dbReference>
<evidence type="ECO:0000256" key="10">
    <source>
        <dbReference type="ARBA" id="ARBA00025810"/>
    </source>
</evidence>
<evidence type="ECO:0000256" key="5">
    <source>
        <dbReference type="ARBA" id="ARBA00022723"/>
    </source>
</evidence>
<feature type="binding site" evidence="11">
    <location>
        <position position="98"/>
    </location>
    <ligand>
        <name>FMN</name>
        <dbReference type="ChEBI" id="CHEBI:58210"/>
    </ligand>
</feature>
<reference evidence="13 14" key="1">
    <citation type="submission" date="2020-08" db="EMBL/GenBank/DDBJ databases">
        <title>Listeria ohnekaius sp. nov. and Listeria portnoyii sp. nov. isolated from non-agricultural and natural environments.</title>
        <authorList>
            <person name="Weller D."/>
            <person name="Belias A.M."/>
            <person name="Liao J."/>
            <person name="Guo S."/>
            <person name="Orsi R.H."/>
            <person name="Wiedmann M."/>
        </authorList>
    </citation>
    <scope>NUCLEOTIDE SEQUENCE [LARGE SCALE GENOMIC DNA]</scope>
    <source>
        <strain evidence="13 14">FSL W9-0585</strain>
    </source>
</reference>
<organism evidence="13 14">
    <name type="scientific">Listeria rustica</name>
    <dbReference type="NCBI Taxonomy" id="2713503"/>
    <lineage>
        <taxon>Bacteria</taxon>
        <taxon>Bacillati</taxon>
        <taxon>Bacillota</taxon>
        <taxon>Bacilli</taxon>
        <taxon>Bacillales</taxon>
        <taxon>Listeriaceae</taxon>
        <taxon>Listeria</taxon>
    </lineage>
</organism>
<comment type="catalytic activity">
    <reaction evidence="11">
        <text>isopentenyl diphosphate = dimethylallyl diphosphate</text>
        <dbReference type="Rhea" id="RHEA:23284"/>
        <dbReference type="ChEBI" id="CHEBI:57623"/>
        <dbReference type="ChEBI" id="CHEBI:128769"/>
        <dbReference type="EC" id="5.3.3.2"/>
    </reaction>
</comment>
<evidence type="ECO:0000259" key="12">
    <source>
        <dbReference type="Pfam" id="PF01070"/>
    </source>
</evidence>
<dbReference type="InterPro" id="IPR013785">
    <property type="entry name" value="Aldolase_TIM"/>
</dbReference>
<protein>
    <recommendedName>
        <fullName evidence="11">Isopentenyl-diphosphate delta-isomerase</fullName>
        <shortName evidence="11">IPP isomerase</shortName>
        <ecNumber evidence="11">5.3.3.2</ecNumber>
    </recommendedName>
    <alternativeName>
        <fullName evidence="11">Isopentenyl diphosphate:dimethylallyl diphosphate isomerase</fullName>
    </alternativeName>
    <alternativeName>
        <fullName evidence="11">Isopentenyl pyrophosphate isomerase</fullName>
    </alternativeName>
    <alternativeName>
        <fullName evidence="11">Type 2 isopentenyl diphosphate isomerase</fullName>
        <shortName evidence="11">IDI-2</shortName>
    </alternativeName>
</protein>
<keyword evidence="8 11" id="KW-0414">Isoprene biosynthesis</keyword>
<name>A0A7W1T4G9_9LIST</name>
<evidence type="ECO:0000256" key="2">
    <source>
        <dbReference type="ARBA" id="ARBA00022490"/>
    </source>
</evidence>
<comment type="caution">
    <text evidence="13">The sequence shown here is derived from an EMBL/GenBank/DDBJ whole genome shotgun (WGS) entry which is preliminary data.</text>
</comment>
<feature type="binding site" evidence="11">
    <location>
        <position position="189"/>
    </location>
    <ligand>
        <name>FMN</name>
        <dbReference type="ChEBI" id="CHEBI:58210"/>
    </ligand>
</feature>
<evidence type="ECO:0000256" key="8">
    <source>
        <dbReference type="ARBA" id="ARBA00023229"/>
    </source>
</evidence>
<dbReference type="AlphaFoldDB" id="A0A7W1T4G9"/>
<dbReference type="PANTHER" id="PTHR43665">
    <property type="entry name" value="ISOPENTENYL-DIPHOSPHATE DELTA-ISOMERASE"/>
    <property type="match status" value="1"/>
</dbReference>
<feature type="binding site" evidence="11">
    <location>
        <position position="127"/>
    </location>
    <ligand>
        <name>FMN</name>
        <dbReference type="ChEBI" id="CHEBI:58210"/>
    </ligand>
</feature>
<evidence type="ECO:0000256" key="1">
    <source>
        <dbReference type="ARBA" id="ARBA00001917"/>
    </source>
</evidence>
<dbReference type="PIRSF" id="PIRSF003314">
    <property type="entry name" value="IPP_isomerase"/>
    <property type="match status" value="1"/>
</dbReference>
<feature type="binding site" evidence="11">
    <location>
        <begin position="263"/>
        <end position="265"/>
    </location>
    <ligand>
        <name>FMN</name>
        <dbReference type="ChEBI" id="CHEBI:58210"/>
    </ligand>
</feature>
<dbReference type="EMBL" id="JABJVM010000002">
    <property type="protein sequence ID" value="MBA3925333.1"/>
    <property type="molecule type" value="Genomic_DNA"/>
</dbReference>
<evidence type="ECO:0000256" key="3">
    <source>
        <dbReference type="ARBA" id="ARBA00022630"/>
    </source>
</evidence>
<feature type="binding site" evidence="11">
    <location>
        <begin position="12"/>
        <end position="13"/>
    </location>
    <ligand>
        <name>substrate</name>
    </ligand>
</feature>
<evidence type="ECO:0000256" key="11">
    <source>
        <dbReference type="HAMAP-Rule" id="MF_00354"/>
    </source>
</evidence>
<proteinExistence type="inferred from homology"/>
<evidence type="ECO:0000256" key="6">
    <source>
        <dbReference type="ARBA" id="ARBA00022842"/>
    </source>
</evidence>
<dbReference type="GO" id="GO:0000287">
    <property type="term" value="F:magnesium ion binding"/>
    <property type="evidence" value="ECO:0007669"/>
    <property type="project" value="UniProtKB-UniRule"/>
</dbReference>
<dbReference type="Gene3D" id="3.20.20.70">
    <property type="entry name" value="Aldolase class I"/>
    <property type="match status" value="1"/>
</dbReference>
<comment type="subunit">
    <text evidence="10 11">Homooctamer. Dimer of tetramers.</text>
</comment>
<comment type="function">
    <text evidence="11">Involved in the biosynthesis of isoprenoids. Catalyzes the 1,3-allylic rearrangement of the homoallylic substrate isopentenyl (IPP) to its allylic isomer, dimethylallyl diphosphate (DMAPP).</text>
</comment>
<keyword evidence="6 11" id="KW-0460">Magnesium</keyword>
<dbReference type="GO" id="GO:0008299">
    <property type="term" value="P:isoprenoid biosynthetic process"/>
    <property type="evidence" value="ECO:0007669"/>
    <property type="project" value="UniProtKB-UniRule"/>
</dbReference>
<dbReference type="EC" id="5.3.3.2" evidence="11"/>
<feature type="binding site" evidence="11">
    <location>
        <position position="219"/>
    </location>
    <ligand>
        <name>FMN</name>
        <dbReference type="ChEBI" id="CHEBI:58210"/>
    </ligand>
</feature>
<dbReference type="SUPFAM" id="SSF51395">
    <property type="entry name" value="FMN-linked oxidoreductases"/>
    <property type="match status" value="1"/>
</dbReference>
<evidence type="ECO:0000256" key="7">
    <source>
        <dbReference type="ARBA" id="ARBA00022857"/>
    </source>
</evidence>
<dbReference type="InterPro" id="IPR011179">
    <property type="entry name" value="IPdP_isomerase"/>
</dbReference>
<feature type="binding site" evidence="11">
    <location>
        <begin position="68"/>
        <end position="70"/>
    </location>
    <ligand>
        <name>FMN</name>
        <dbReference type="ChEBI" id="CHEBI:58210"/>
    </ligand>
</feature>
<sequence>MQKMEEQQRSRRKDEHITLAYGQYDDHSTAFQDIRFAPQSLPNFHKEDVSLQTHFAEQQFDAPFYINAMTGGSARTKQLNQQLAIIARETGLAMAVGSQSAALHDADLISTYSIVRTENPDGPIFANLSADSSVDNARRAVDMLGANALQLHINVAQELVMKEGDRDFSNWLQAIEKIVAIQEFPVIVKEVGFGMSREVMEQLQDTGVKTIDIGGKGGTNFAKIESDRRRDEAYQFLEDWGFTTAESLLDCQNSSVEILASGGIKTPLDIVKSLALGAKSVGVAGAVLHQLKKTDVEQTSQMLLDWKSELRSVMTLLGAKSVPELTQKSLLIQGKLHQFATLRHVNIDYLANRT</sequence>
<evidence type="ECO:0000256" key="9">
    <source>
        <dbReference type="ARBA" id="ARBA00023235"/>
    </source>
</evidence>
<feature type="domain" description="FMN-dependent dehydrogenase" evidence="12">
    <location>
        <begin position="161"/>
        <end position="329"/>
    </location>
</feature>
<keyword evidence="3 11" id="KW-0285">Flavoprotein</keyword>
<dbReference type="RefSeq" id="WP_181675642.1">
    <property type="nucleotide sequence ID" value="NZ_JABJVM010000002.1"/>
</dbReference>
<comment type="cofactor">
    <cofactor evidence="11">
        <name>Mg(2+)</name>
        <dbReference type="ChEBI" id="CHEBI:18420"/>
    </cofactor>
</comment>
<dbReference type="NCBIfam" id="TIGR02151">
    <property type="entry name" value="IPP_isom_2"/>
    <property type="match status" value="1"/>
</dbReference>
<accession>A0A7W1T4G9</accession>
<comment type="caution">
    <text evidence="11">Lacks conserved residue(s) required for the propagation of feature annotation.</text>
</comment>
<dbReference type="PANTHER" id="PTHR43665:SF1">
    <property type="entry name" value="ISOPENTENYL-DIPHOSPHATE DELTA-ISOMERASE"/>
    <property type="match status" value="1"/>
</dbReference>
<comment type="cofactor">
    <cofactor evidence="11">
        <name>NADPH</name>
        <dbReference type="ChEBI" id="CHEBI:57783"/>
    </cofactor>
</comment>
<evidence type="ECO:0000313" key="14">
    <source>
        <dbReference type="Proteomes" id="UP000548787"/>
    </source>
</evidence>
<keyword evidence="9 11" id="KW-0413">Isomerase</keyword>
<evidence type="ECO:0000256" key="4">
    <source>
        <dbReference type="ARBA" id="ARBA00022643"/>
    </source>
</evidence>
<comment type="cofactor">
    <cofactor evidence="1 11">
        <name>FMN</name>
        <dbReference type="ChEBI" id="CHEBI:58210"/>
    </cofactor>
</comment>
<feature type="binding site" evidence="11">
    <location>
        <position position="157"/>
    </location>
    <ligand>
        <name>substrate</name>
    </ligand>
</feature>
<dbReference type="GO" id="GO:0070402">
    <property type="term" value="F:NADPH binding"/>
    <property type="evidence" value="ECO:0007669"/>
    <property type="project" value="UniProtKB-UniRule"/>
</dbReference>